<comment type="caution">
    <text evidence="2">The sequence shown here is derived from an EMBL/GenBank/DDBJ whole genome shotgun (WGS) entry which is preliminary data.</text>
</comment>
<evidence type="ECO:0000313" key="3">
    <source>
        <dbReference type="Proteomes" id="UP000275267"/>
    </source>
</evidence>
<dbReference type="AlphaFoldDB" id="A0A3L6QKR1"/>
<name>A0A3L6QKR1_PANMI</name>
<proteinExistence type="predicted"/>
<evidence type="ECO:0000256" key="1">
    <source>
        <dbReference type="SAM" id="MobiDB-lite"/>
    </source>
</evidence>
<protein>
    <submittedName>
        <fullName evidence="2">Uncharacterized protein</fullName>
    </submittedName>
</protein>
<gene>
    <name evidence="2" type="ORF">C2845_PM04G19540</name>
</gene>
<sequence length="191" mass="21529">MEGLAVGHDNMAIGMERNRREERRPKAPPVGLGRMVAVSAALFGFSFLKDNRKATVEGWLIEGGNEEDVKPICGLTWKLIEEPCGAEECENLRRSARLAQMREVNDDAFHSETEEEQLNEEEIDFESDQEDVVQIVGMKRRNQTLILYLISDREDSPVAIHDPTTLVAEADGVMGKHSSGLPRPEKWKRRG</sequence>
<keyword evidence="3" id="KW-1185">Reference proteome</keyword>
<dbReference type="EMBL" id="PQIB02000011">
    <property type="protein sequence ID" value="RLM84462.1"/>
    <property type="molecule type" value="Genomic_DNA"/>
</dbReference>
<reference evidence="3" key="1">
    <citation type="journal article" date="2019" name="Nat. Commun.">
        <title>The genome of broomcorn millet.</title>
        <authorList>
            <person name="Zou C."/>
            <person name="Miki D."/>
            <person name="Li D."/>
            <person name="Tang Q."/>
            <person name="Xiao L."/>
            <person name="Rajput S."/>
            <person name="Deng P."/>
            <person name="Jia W."/>
            <person name="Huang R."/>
            <person name="Zhang M."/>
            <person name="Sun Y."/>
            <person name="Hu J."/>
            <person name="Fu X."/>
            <person name="Schnable P.S."/>
            <person name="Li F."/>
            <person name="Zhang H."/>
            <person name="Feng B."/>
            <person name="Zhu X."/>
            <person name="Liu R."/>
            <person name="Schnable J.C."/>
            <person name="Zhu J.-K."/>
            <person name="Zhang H."/>
        </authorList>
    </citation>
    <scope>NUCLEOTIDE SEQUENCE [LARGE SCALE GENOMIC DNA]</scope>
</reference>
<accession>A0A3L6QKR1</accession>
<evidence type="ECO:0000313" key="2">
    <source>
        <dbReference type="EMBL" id="RLM84462.1"/>
    </source>
</evidence>
<dbReference type="OrthoDB" id="694809at2759"/>
<dbReference type="Proteomes" id="UP000275267">
    <property type="component" value="Unassembled WGS sequence"/>
</dbReference>
<organism evidence="2 3">
    <name type="scientific">Panicum miliaceum</name>
    <name type="common">Proso millet</name>
    <name type="synonym">Broomcorn millet</name>
    <dbReference type="NCBI Taxonomy" id="4540"/>
    <lineage>
        <taxon>Eukaryota</taxon>
        <taxon>Viridiplantae</taxon>
        <taxon>Streptophyta</taxon>
        <taxon>Embryophyta</taxon>
        <taxon>Tracheophyta</taxon>
        <taxon>Spermatophyta</taxon>
        <taxon>Magnoliopsida</taxon>
        <taxon>Liliopsida</taxon>
        <taxon>Poales</taxon>
        <taxon>Poaceae</taxon>
        <taxon>PACMAD clade</taxon>
        <taxon>Panicoideae</taxon>
        <taxon>Panicodae</taxon>
        <taxon>Paniceae</taxon>
        <taxon>Panicinae</taxon>
        <taxon>Panicum</taxon>
        <taxon>Panicum sect. Panicum</taxon>
    </lineage>
</organism>
<feature type="region of interest" description="Disordered" evidence="1">
    <location>
        <begin position="171"/>
        <end position="191"/>
    </location>
</feature>